<dbReference type="EMBL" id="CAXKWB010003100">
    <property type="protein sequence ID" value="CAL4068357.1"/>
    <property type="molecule type" value="Genomic_DNA"/>
</dbReference>
<dbReference type="PANTHER" id="PTHR15036">
    <property type="entry name" value="PIKACHURIN-LIKE PROTEIN"/>
    <property type="match status" value="1"/>
</dbReference>
<sequence length="170" mass="19060">GSKRDSRVEYSELPSIPRTDFQFSFVFKTSSDEGIIFYGANKIHEDFISIYVKDRLLVFSYNPGAGVAVMRSSQPVNADEWHSVIAERKNEMGSLYVDGFLQSNGNSRGSATARHIDLKPPYYVGGLNKTVTQMSHSNTEGPRFRVGRVFELSMDVKPRRNTGVMMSVHG</sequence>
<organism evidence="3 4">
    <name type="scientific">Meganyctiphanes norvegica</name>
    <name type="common">Northern krill</name>
    <name type="synonym">Thysanopoda norvegica</name>
    <dbReference type="NCBI Taxonomy" id="48144"/>
    <lineage>
        <taxon>Eukaryota</taxon>
        <taxon>Metazoa</taxon>
        <taxon>Ecdysozoa</taxon>
        <taxon>Arthropoda</taxon>
        <taxon>Crustacea</taxon>
        <taxon>Multicrustacea</taxon>
        <taxon>Malacostraca</taxon>
        <taxon>Eumalacostraca</taxon>
        <taxon>Eucarida</taxon>
        <taxon>Euphausiacea</taxon>
        <taxon>Euphausiidae</taxon>
        <taxon>Meganyctiphanes</taxon>
    </lineage>
</organism>
<dbReference type="SMART" id="SM00282">
    <property type="entry name" value="LamG"/>
    <property type="match status" value="1"/>
</dbReference>
<dbReference type="Pfam" id="PF00054">
    <property type="entry name" value="Laminin_G_1"/>
    <property type="match status" value="1"/>
</dbReference>
<dbReference type="CDD" id="cd00110">
    <property type="entry name" value="LamG"/>
    <property type="match status" value="1"/>
</dbReference>
<dbReference type="PROSITE" id="PS50025">
    <property type="entry name" value="LAM_G_DOMAIN"/>
    <property type="match status" value="1"/>
</dbReference>
<reference evidence="3 4" key="1">
    <citation type="submission" date="2024-05" db="EMBL/GenBank/DDBJ databases">
        <authorList>
            <person name="Wallberg A."/>
        </authorList>
    </citation>
    <scope>NUCLEOTIDE SEQUENCE [LARGE SCALE GENOMIC DNA]</scope>
</reference>
<dbReference type="InterPro" id="IPR001791">
    <property type="entry name" value="Laminin_G"/>
</dbReference>
<keyword evidence="4" id="KW-1185">Reference proteome</keyword>
<protein>
    <recommendedName>
        <fullName evidence="2">Laminin G domain-containing protein</fullName>
    </recommendedName>
</protein>
<dbReference type="InterPro" id="IPR013320">
    <property type="entry name" value="ConA-like_dom_sf"/>
</dbReference>
<dbReference type="SUPFAM" id="SSF49899">
    <property type="entry name" value="Concanavalin A-like lectins/glucanases"/>
    <property type="match status" value="1"/>
</dbReference>
<evidence type="ECO:0000256" key="1">
    <source>
        <dbReference type="PROSITE-ProRule" id="PRU00122"/>
    </source>
</evidence>
<dbReference type="AlphaFoldDB" id="A0AAV2Q518"/>
<dbReference type="PANTHER" id="PTHR15036:SF67">
    <property type="entry name" value="LAMININ SUBUNIT ALPHA-LIKE PROTEIN"/>
    <property type="match status" value="1"/>
</dbReference>
<dbReference type="Proteomes" id="UP001497623">
    <property type="component" value="Unassembled WGS sequence"/>
</dbReference>
<proteinExistence type="predicted"/>
<feature type="non-terminal residue" evidence="3">
    <location>
        <position position="170"/>
    </location>
</feature>
<feature type="non-terminal residue" evidence="3">
    <location>
        <position position="1"/>
    </location>
</feature>
<evidence type="ECO:0000313" key="3">
    <source>
        <dbReference type="EMBL" id="CAL4068357.1"/>
    </source>
</evidence>
<evidence type="ECO:0000313" key="4">
    <source>
        <dbReference type="Proteomes" id="UP001497623"/>
    </source>
</evidence>
<dbReference type="Gene3D" id="2.60.120.200">
    <property type="match status" value="1"/>
</dbReference>
<dbReference type="InterPro" id="IPR050372">
    <property type="entry name" value="Neurexin-related_CASP"/>
</dbReference>
<evidence type="ECO:0000259" key="2">
    <source>
        <dbReference type="PROSITE" id="PS50025"/>
    </source>
</evidence>
<feature type="domain" description="Laminin G" evidence="2">
    <location>
        <begin position="1"/>
        <end position="170"/>
    </location>
</feature>
<comment type="caution">
    <text evidence="3">The sequence shown here is derived from an EMBL/GenBank/DDBJ whole genome shotgun (WGS) entry which is preliminary data.</text>
</comment>
<name>A0AAV2Q518_MEGNR</name>
<comment type="caution">
    <text evidence="1">Lacks conserved residue(s) required for the propagation of feature annotation.</text>
</comment>
<gene>
    <name evidence="3" type="ORF">MNOR_LOCUS7159</name>
</gene>
<accession>A0AAV2Q518</accession>